<keyword evidence="1" id="KW-1133">Transmembrane helix</keyword>
<accession>A0A6A5VTV6</accession>
<proteinExistence type="predicted"/>
<reference evidence="2" key="1">
    <citation type="journal article" date="2020" name="Stud. Mycol.">
        <title>101 Dothideomycetes genomes: a test case for predicting lifestyles and emergence of pathogens.</title>
        <authorList>
            <person name="Haridas S."/>
            <person name="Albert R."/>
            <person name="Binder M."/>
            <person name="Bloem J."/>
            <person name="Labutti K."/>
            <person name="Salamov A."/>
            <person name="Andreopoulos B."/>
            <person name="Baker S."/>
            <person name="Barry K."/>
            <person name="Bills G."/>
            <person name="Bluhm B."/>
            <person name="Cannon C."/>
            <person name="Castanera R."/>
            <person name="Culley D."/>
            <person name="Daum C."/>
            <person name="Ezra D."/>
            <person name="Gonzalez J."/>
            <person name="Henrissat B."/>
            <person name="Kuo A."/>
            <person name="Liang C."/>
            <person name="Lipzen A."/>
            <person name="Lutzoni F."/>
            <person name="Magnuson J."/>
            <person name="Mondo S."/>
            <person name="Nolan M."/>
            <person name="Ohm R."/>
            <person name="Pangilinan J."/>
            <person name="Park H.-J."/>
            <person name="Ramirez L."/>
            <person name="Alfaro M."/>
            <person name="Sun H."/>
            <person name="Tritt A."/>
            <person name="Yoshinaga Y."/>
            <person name="Zwiers L.-H."/>
            <person name="Turgeon B."/>
            <person name="Goodwin S."/>
            <person name="Spatafora J."/>
            <person name="Crous P."/>
            <person name="Grigoriev I."/>
        </authorList>
    </citation>
    <scope>NUCLEOTIDE SEQUENCE</scope>
    <source>
        <strain evidence="2">CBS 107.79</strain>
    </source>
</reference>
<evidence type="ECO:0000313" key="2">
    <source>
        <dbReference type="EMBL" id="KAF1976677.1"/>
    </source>
</evidence>
<keyword evidence="3" id="KW-1185">Reference proteome</keyword>
<organism evidence="2 3">
    <name type="scientific">Bimuria novae-zelandiae CBS 107.79</name>
    <dbReference type="NCBI Taxonomy" id="1447943"/>
    <lineage>
        <taxon>Eukaryota</taxon>
        <taxon>Fungi</taxon>
        <taxon>Dikarya</taxon>
        <taxon>Ascomycota</taxon>
        <taxon>Pezizomycotina</taxon>
        <taxon>Dothideomycetes</taxon>
        <taxon>Pleosporomycetidae</taxon>
        <taxon>Pleosporales</taxon>
        <taxon>Massarineae</taxon>
        <taxon>Didymosphaeriaceae</taxon>
        <taxon>Bimuria</taxon>
    </lineage>
</organism>
<feature type="transmembrane region" description="Helical" evidence="1">
    <location>
        <begin position="42"/>
        <end position="70"/>
    </location>
</feature>
<dbReference type="AlphaFoldDB" id="A0A6A5VTV6"/>
<dbReference type="EMBL" id="ML976666">
    <property type="protein sequence ID" value="KAF1976677.1"/>
    <property type="molecule type" value="Genomic_DNA"/>
</dbReference>
<evidence type="ECO:0000313" key="3">
    <source>
        <dbReference type="Proteomes" id="UP000800036"/>
    </source>
</evidence>
<gene>
    <name evidence="2" type="ORF">BU23DRAFT_32101</name>
</gene>
<evidence type="ECO:0000256" key="1">
    <source>
        <dbReference type="SAM" id="Phobius"/>
    </source>
</evidence>
<keyword evidence="1" id="KW-0812">Transmembrane</keyword>
<protein>
    <submittedName>
        <fullName evidence="2">Uncharacterized protein</fullName>
    </submittedName>
</protein>
<sequence length="177" mass="18518">MAMDARSQRVRLLLRIPRARFPPRAMSQRRVVGVPPVVAGEAVVPVGVAVAPVVGLLVVVVAVTRAAALLSASRVMKGRMIVRTYVDDSTAIATEMRRGTTTYAMSVSGTTGKARAIAVRAAMLNPTATDPRSSIAVSTSREGSRGGALSWRLRRRFLQAGSSPLLPGIEVGGVAGS</sequence>
<keyword evidence="1" id="KW-0472">Membrane</keyword>
<dbReference type="Proteomes" id="UP000800036">
    <property type="component" value="Unassembled WGS sequence"/>
</dbReference>
<name>A0A6A5VTV6_9PLEO</name>